<proteinExistence type="predicted"/>
<keyword evidence="3" id="KW-1185">Reference proteome</keyword>
<dbReference type="OMA" id="HYEDFHQ"/>
<dbReference type="PANTHER" id="PTHR28291:SF1">
    <property type="entry name" value="CTD KINASE SUBUNIT GAMMA"/>
    <property type="match status" value="1"/>
</dbReference>
<evidence type="ECO:0000259" key="1">
    <source>
        <dbReference type="Pfam" id="PF12350"/>
    </source>
</evidence>
<dbReference type="GO" id="GO:0070692">
    <property type="term" value="C:CTDK-1 complex"/>
    <property type="evidence" value="ECO:0007669"/>
    <property type="project" value="EnsemblFungi"/>
</dbReference>
<gene>
    <name evidence="2" type="ORF">Kpol_541p13</name>
</gene>
<dbReference type="GO" id="GO:0016538">
    <property type="term" value="F:cyclin-dependent protein serine/threonine kinase regulator activity"/>
    <property type="evidence" value="ECO:0007669"/>
    <property type="project" value="EnsemblFungi"/>
</dbReference>
<dbReference type="Pfam" id="PF12350">
    <property type="entry name" value="CTK3_C"/>
    <property type="match status" value="1"/>
</dbReference>
<dbReference type="KEGG" id="vpo:Kpol_541p13"/>
<dbReference type="EMBL" id="DS480398">
    <property type="protein sequence ID" value="EDO17770.1"/>
    <property type="molecule type" value="Genomic_DNA"/>
</dbReference>
<dbReference type="GO" id="GO:0032786">
    <property type="term" value="P:positive regulation of DNA-templated transcription, elongation"/>
    <property type="evidence" value="ECO:0007669"/>
    <property type="project" value="EnsemblFungi"/>
</dbReference>
<dbReference type="GO" id="GO:0045903">
    <property type="term" value="P:positive regulation of translational fidelity"/>
    <property type="evidence" value="ECO:0007669"/>
    <property type="project" value="EnsemblFungi"/>
</dbReference>
<name>A7TIV8_VANPO</name>
<dbReference type="OrthoDB" id="21266at2759"/>
<dbReference type="AlphaFoldDB" id="A7TIV8"/>
<dbReference type="InterPro" id="IPR024637">
    <property type="entry name" value="Ctk3_C"/>
</dbReference>
<dbReference type="GeneID" id="5546019"/>
<reference evidence="2 3" key="1">
    <citation type="journal article" date="2007" name="Proc. Natl. Acad. Sci. U.S.A.">
        <title>Independent sorting-out of thousands of duplicated gene pairs in two yeast species descended from a whole-genome duplication.</title>
        <authorList>
            <person name="Scannell D.R."/>
            <person name="Frank A.C."/>
            <person name="Conant G.C."/>
            <person name="Byrne K.P."/>
            <person name="Woolfit M."/>
            <person name="Wolfe K.H."/>
        </authorList>
    </citation>
    <scope>NUCLEOTIDE SEQUENCE [LARGE SCALE GENOMIC DNA]</scope>
    <source>
        <strain evidence="3">ATCC 22028 / DSM 70294 / BCRC 21397 / CBS 2163 / NBRC 10782 / NRRL Y-8283 / UCD 57-17</strain>
    </source>
</reference>
<dbReference type="GO" id="GO:0005730">
    <property type="term" value="C:nucleolus"/>
    <property type="evidence" value="ECO:0007669"/>
    <property type="project" value="EnsemblFungi"/>
</dbReference>
<dbReference type="RefSeq" id="XP_001645628.1">
    <property type="nucleotide sequence ID" value="XM_001645578.1"/>
</dbReference>
<feature type="domain" description="CTD kinase subunit gamma Ctk3 C-terminal" evidence="1">
    <location>
        <begin position="238"/>
        <end position="297"/>
    </location>
</feature>
<dbReference type="PhylomeDB" id="A7TIV8"/>
<dbReference type="InParanoid" id="A7TIV8"/>
<dbReference type="InterPro" id="IPR042326">
    <property type="entry name" value="Ctk3"/>
</dbReference>
<evidence type="ECO:0000313" key="3">
    <source>
        <dbReference type="Proteomes" id="UP000000267"/>
    </source>
</evidence>
<dbReference type="GO" id="GO:0031124">
    <property type="term" value="P:mRNA 3'-end processing"/>
    <property type="evidence" value="ECO:0007669"/>
    <property type="project" value="EnsemblFungi"/>
</dbReference>
<sequence length="304" mass="35870">MDSFEARLQFIQVLKNLQKTLNITRETSPTPSLNTSSKSNLTDPVQFYLKGYEQHYEDFHQCMFTSGEKMDPLDRLNIVMYYQMILIALWPISQKEGNNEISKKVIFKNLLPSIDKIFQLALPPNEWKSLVNLPKCIDIFKSLNKICGGIIDENQIQELDKEKLPLSNSELIEDETKWLNIPMDNLNNTSNIDYKESFQNCFKLLIDRKCRQQLFFQNYENPDKLKLIFQLPQTTSTQITLHRMESDRERHKRAKEHMWFINKTNMLDESEFQNLWNKIPNSLTAEDLTSIQEIQSIAKQSYMI</sequence>
<evidence type="ECO:0000313" key="2">
    <source>
        <dbReference type="EMBL" id="EDO17770.1"/>
    </source>
</evidence>
<organism evidence="3">
    <name type="scientific">Vanderwaltozyma polyspora (strain ATCC 22028 / DSM 70294 / BCRC 21397 / CBS 2163 / NBRC 10782 / NRRL Y-8283 / UCD 57-17)</name>
    <name type="common">Kluyveromyces polysporus</name>
    <dbReference type="NCBI Taxonomy" id="436907"/>
    <lineage>
        <taxon>Eukaryota</taxon>
        <taxon>Fungi</taxon>
        <taxon>Dikarya</taxon>
        <taxon>Ascomycota</taxon>
        <taxon>Saccharomycotina</taxon>
        <taxon>Saccharomycetes</taxon>
        <taxon>Saccharomycetales</taxon>
        <taxon>Saccharomycetaceae</taxon>
        <taxon>Vanderwaltozyma</taxon>
    </lineage>
</organism>
<protein>
    <recommendedName>
        <fullName evidence="1">CTD kinase subunit gamma Ctk3 C-terminal domain-containing protein</fullName>
    </recommendedName>
</protein>
<dbReference type="GO" id="GO:0045943">
    <property type="term" value="P:positive regulation of transcription by RNA polymerase I"/>
    <property type="evidence" value="ECO:0007669"/>
    <property type="project" value="EnsemblFungi"/>
</dbReference>
<accession>A7TIV8</accession>
<dbReference type="STRING" id="436907.A7TIV8"/>
<dbReference type="Proteomes" id="UP000000267">
    <property type="component" value="Unassembled WGS sequence"/>
</dbReference>
<dbReference type="eggNOG" id="ENOG502RZM5">
    <property type="taxonomic scope" value="Eukaryota"/>
</dbReference>
<dbReference type="HOGENOM" id="CLU_056411_0_0_1"/>
<dbReference type="FunCoup" id="A7TIV8">
    <property type="interactions" value="59"/>
</dbReference>
<dbReference type="PANTHER" id="PTHR28291">
    <property type="entry name" value="CTD KINASE SUBUNIT GAMMA"/>
    <property type="match status" value="1"/>
</dbReference>